<feature type="compositionally biased region" description="Polar residues" evidence="1">
    <location>
        <begin position="37"/>
        <end position="46"/>
    </location>
</feature>
<gene>
    <name evidence="2" type="ORF">AVEN_164883_1</name>
</gene>
<sequence length="112" mass="13164">MEGTRSRNTNSTSGVQRRYVCYHKSAKQRHLRAAATRQHNQHTTPLYASRRGTPCRRRETHKTMKYVSKDNADELKQHNEIKDIENVARMATQCTAFAQYHEIRRQETKHAP</sequence>
<name>A0A4Y2DWA5_ARAVE</name>
<evidence type="ECO:0000256" key="1">
    <source>
        <dbReference type="SAM" id="MobiDB-lite"/>
    </source>
</evidence>
<accession>A0A4Y2DWA5</accession>
<keyword evidence="3" id="KW-1185">Reference proteome</keyword>
<protein>
    <submittedName>
        <fullName evidence="2">Uncharacterized protein</fullName>
    </submittedName>
</protein>
<dbReference type="AlphaFoldDB" id="A0A4Y2DWA5"/>
<comment type="caution">
    <text evidence="2">The sequence shown here is derived from an EMBL/GenBank/DDBJ whole genome shotgun (WGS) entry which is preliminary data.</text>
</comment>
<reference evidence="2 3" key="1">
    <citation type="journal article" date="2019" name="Sci. Rep.">
        <title>Orb-weaving spider Araneus ventricosus genome elucidates the spidroin gene catalogue.</title>
        <authorList>
            <person name="Kono N."/>
            <person name="Nakamura H."/>
            <person name="Ohtoshi R."/>
            <person name="Moran D.A.P."/>
            <person name="Shinohara A."/>
            <person name="Yoshida Y."/>
            <person name="Fujiwara M."/>
            <person name="Mori M."/>
            <person name="Tomita M."/>
            <person name="Arakawa K."/>
        </authorList>
    </citation>
    <scope>NUCLEOTIDE SEQUENCE [LARGE SCALE GENOMIC DNA]</scope>
</reference>
<dbReference type="EMBL" id="BGPR01000434">
    <property type="protein sequence ID" value="GBM19934.1"/>
    <property type="molecule type" value="Genomic_DNA"/>
</dbReference>
<feature type="region of interest" description="Disordered" evidence="1">
    <location>
        <begin position="35"/>
        <end position="57"/>
    </location>
</feature>
<evidence type="ECO:0000313" key="3">
    <source>
        <dbReference type="Proteomes" id="UP000499080"/>
    </source>
</evidence>
<dbReference type="Proteomes" id="UP000499080">
    <property type="component" value="Unassembled WGS sequence"/>
</dbReference>
<proteinExistence type="predicted"/>
<organism evidence="2 3">
    <name type="scientific">Araneus ventricosus</name>
    <name type="common">Orbweaver spider</name>
    <name type="synonym">Epeira ventricosa</name>
    <dbReference type="NCBI Taxonomy" id="182803"/>
    <lineage>
        <taxon>Eukaryota</taxon>
        <taxon>Metazoa</taxon>
        <taxon>Ecdysozoa</taxon>
        <taxon>Arthropoda</taxon>
        <taxon>Chelicerata</taxon>
        <taxon>Arachnida</taxon>
        <taxon>Araneae</taxon>
        <taxon>Araneomorphae</taxon>
        <taxon>Entelegynae</taxon>
        <taxon>Araneoidea</taxon>
        <taxon>Araneidae</taxon>
        <taxon>Araneus</taxon>
    </lineage>
</organism>
<evidence type="ECO:0000313" key="2">
    <source>
        <dbReference type="EMBL" id="GBM19934.1"/>
    </source>
</evidence>